<name>X1BMU5_9ZZZZ</name>
<reference evidence="1" key="1">
    <citation type="journal article" date="2014" name="Front. Microbiol.">
        <title>High frequency of phylogenetically diverse reductive dehalogenase-homologous genes in deep subseafloor sedimentary metagenomes.</title>
        <authorList>
            <person name="Kawai M."/>
            <person name="Futagami T."/>
            <person name="Toyoda A."/>
            <person name="Takaki Y."/>
            <person name="Nishi S."/>
            <person name="Hori S."/>
            <person name="Arai W."/>
            <person name="Tsubouchi T."/>
            <person name="Morono Y."/>
            <person name="Uchiyama I."/>
            <person name="Ito T."/>
            <person name="Fujiyama A."/>
            <person name="Inagaki F."/>
            <person name="Takami H."/>
        </authorList>
    </citation>
    <scope>NUCLEOTIDE SEQUENCE</scope>
    <source>
        <strain evidence="1">Expedition CK06-06</strain>
    </source>
</reference>
<proteinExistence type="predicted"/>
<dbReference type="EMBL" id="BART01019795">
    <property type="protein sequence ID" value="GAG96325.1"/>
    <property type="molecule type" value="Genomic_DNA"/>
</dbReference>
<gene>
    <name evidence="1" type="ORF">S01H4_36942</name>
</gene>
<protein>
    <submittedName>
        <fullName evidence="1">Uncharacterized protein</fullName>
    </submittedName>
</protein>
<accession>X1BMU5</accession>
<dbReference type="AlphaFoldDB" id="X1BMU5"/>
<organism evidence="1">
    <name type="scientific">marine sediment metagenome</name>
    <dbReference type="NCBI Taxonomy" id="412755"/>
    <lineage>
        <taxon>unclassified sequences</taxon>
        <taxon>metagenomes</taxon>
        <taxon>ecological metagenomes</taxon>
    </lineage>
</organism>
<comment type="caution">
    <text evidence="1">The sequence shown here is derived from an EMBL/GenBank/DDBJ whole genome shotgun (WGS) entry which is preliminary data.</text>
</comment>
<evidence type="ECO:0000313" key="1">
    <source>
        <dbReference type="EMBL" id="GAG96325.1"/>
    </source>
</evidence>
<sequence length="130" mass="14242">RSNVNLAYRIIKFQVIGPDESETVESTVKIYKTEQSSITGAIDFTDVDLLAAALYQQNVTGQSYPLDVAVIFDNEIFSQNIYVSQKGGAASANMNYYIELEEVPVNSATLMQLKLGVARKLNLSESAPDA</sequence>
<feature type="non-terminal residue" evidence="1">
    <location>
        <position position="1"/>
    </location>
</feature>